<dbReference type="Pfam" id="PF07591">
    <property type="entry name" value="PT-HINT"/>
    <property type="match status" value="1"/>
</dbReference>
<proteinExistence type="predicted"/>
<dbReference type="InterPro" id="IPR036844">
    <property type="entry name" value="Hint_dom_sf"/>
</dbReference>
<dbReference type="Gene3D" id="2.170.16.10">
    <property type="entry name" value="Hedgehog/Intein (Hint) domain"/>
    <property type="match status" value="1"/>
</dbReference>
<accession>A0A4Y6PLQ2</accession>
<sequence length="127" mass="14255">MASHCCSCRRTHCSETEEGRRPIEDVDVGDRVWARNPETGEEDWREVTAVFVTPDKPVMELELVDDANASELLHVTGEHPFWVAGRGFGEAARLEPGDEVYTSRGGWVRGDYRDAAGEFIDNILAYL</sequence>
<dbReference type="AlphaFoldDB" id="A0A4Y6PLQ2"/>
<dbReference type="OrthoDB" id="8481850at2"/>
<dbReference type="Proteomes" id="UP000315995">
    <property type="component" value="Chromosome"/>
</dbReference>
<gene>
    <name evidence="1" type="ORF">FIV42_00090</name>
</gene>
<reference evidence="1 2" key="1">
    <citation type="submission" date="2019-06" db="EMBL/GenBank/DDBJ databases">
        <title>Persicimonas caeni gen. nov., sp. nov., a predatory bacterium isolated from solar saltern.</title>
        <authorList>
            <person name="Wang S."/>
        </authorList>
    </citation>
    <scope>NUCLEOTIDE SEQUENCE [LARGE SCALE GENOMIC DNA]</scope>
    <source>
        <strain evidence="1 2">YN101</strain>
    </source>
</reference>
<organism evidence="1 2">
    <name type="scientific">Persicimonas caeni</name>
    <dbReference type="NCBI Taxonomy" id="2292766"/>
    <lineage>
        <taxon>Bacteria</taxon>
        <taxon>Deltaproteobacteria</taxon>
        <taxon>Bradymonadales</taxon>
        <taxon>Bradymonadaceae</taxon>
        <taxon>Persicimonas</taxon>
    </lineage>
</organism>
<keyword evidence="2" id="KW-1185">Reference proteome</keyword>
<dbReference type="EMBL" id="CP041186">
    <property type="protein sequence ID" value="QDG49192.1"/>
    <property type="molecule type" value="Genomic_DNA"/>
</dbReference>
<protein>
    <recommendedName>
        <fullName evidence="3">Hint domain-containing protein</fullName>
    </recommendedName>
</protein>
<evidence type="ECO:0000313" key="2">
    <source>
        <dbReference type="Proteomes" id="UP000315995"/>
    </source>
</evidence>
<evidence type="ECO:0000313" key="1">
    <source>
        <dbReference type="EMBL" id="QDG49192.1"/>
    </source>
</evidence>
<name>A0A4Y6PLQ2_PERCE</name>
<dbReference type="RefSeq" id="WP_141195691.1">
    <property type="nucleotide sequence ID" value="NZ_CP041186.1"/>
</dbReference>
<accession>A0A5B8Y1X9</accession>
<evidence type="ECO:0008006" key="3">
    <source>
        <dbReference type="Google" id="ProtNLM"/>
    </source>
</evidence>
<dbReference type="SUPFAM" id="SSF51294">
    <property type="entry name" value="Hedgehog/intein (Hint) domain"/>
    <property type="match status" value="1"/>
</dbReference>